<keyword evidence="5 9" id="KW-0812">Transmembrane</keyword>
<feature type="transmembrane region" description="Helical" evidence="9">
    <location>
        <begin position="265"/>
        <end position="294"/>
    </location>
</feature>
<dbReference type="EMBL" id="JAWMWG010000001">
    <property type="protein sequence ID" value="MEJ6348189.1"/>
    <property type="molecule type" value="Genomic_DNA"/>
</dbReference>
<evidence type="ECO:0000256" key="2">
    <source>
        <dbReference type="ARBA" id="ARBA00009773"/>
    </source>
</evidence>
<dbReference type="PANTHER" id="PTHR21716">
    <property type="entry name" value="TRANSMEMBRANE PROTEIN"/>
    <property type="match status" value="1"/>
</dbReference>
<feature type="transmembrane region" description="Helical" evidence="9">
    <location>
        <begin position="21"/>
        <end position="40"/>
    </location>
</feature>
<gene>
    <name evidence="10" type="ORF">R4Y45_02970</name>
</gene>
<sequence length="401" mass="44910">MDKKQSKKVLKTWFEQWFLNNKATVILLNVMLCLLIIFGLSQVSYIFTPIFTFINAILMPVLFAVVQYYLMNPVVNFMERKFKVPRVFTIIALLVLVLVLVVWTIFSLIPIVQSQIESLLRNWPQIWESSRDTLNNLSQNPRLSSFQQTFEQYADQIQKSISSSLNESVNGFFNQIGSAVNFVSSVFVTLITAPVVLFFMLKDGDKIKQNISKVVPTKYRRSMGELMSEINQSIAAYVRGQLTVAFWVGVIFSVGYVAIGQSYGIILGVLAAFLNLIPYFGTFIALIPALIIAVCTPPFPDMLIKVLIVFAIEQTVESRVISPMVMGNKMNMHPATTILLLIGASAVGGLLGAIVAIPVYAVAKTIVQRAFKIYSEKSGLYEQEEKLPDKSQSQEKEAKNS</sequence>
<reference evidence="10 11" key="1">
    <citation type="submission" date="2023-10" db="EMBL/GenBank/DDBJ databases">
        <title>Holzapfeliella saturejae sp. nov. isolated from Satureja montana flowers.</title>
        <authorList>
            <person name="Alcantara C."/>
            <person name="Zuniga M."/>
            <person name="Landete J.M."/>
            <person name="Monedero V."/>
        </authorList>
    </citation>
    <scope>NUCLEOTIDE SEQUENCE [LARGE SCALE GENOMIC DNA]</scope>
    <source>
        <strain evidence="10 11">He02</strain>
    </source>
</reference>
<evidence type="ECO:0000256" key="9">
    <source>
        <dbReference type="SAM" id="Phobius"/>
    </source>
</evidence>
<accession>A0ABU8SFN3</accession>
<evidence type="ECO:0000313" key="10">
    <source>
        <dbReference type="EMBL" id="MEJ6348189.1"/>
    </source>
</evidence>
<feature type="region of interest" description="Disordered" evidence="8">
    <location>
        <begin position="382"/>
        <end position="401"/>
    </location>
</feature>
<proteinExistence type="inferred from homology"/>
<evidence type="ECO:0000256" key="4">
    <source>
        <dbReference type="ARBA" id="ARBA00022475"/>
    </source>
</evidence>
<comment type="subcellular location">
    <subcellularLocation>
        <location evidence="1">Cell membrane</location>
        <topology evidence="1">Multi-pass membrane protein</topology>
    </subcellularLocation>
</comment>
<dbReference type="Proteomes" id="UP001377804">
    <property type="component" value="Unassembled WGS sequence"/>
</dbReference>
<keyword evidence="11" id="KW-1185">Reference proteome</keyword>
<keyword evidence="3" id="KW-0813">Transport</keyword>
<evidence type="ECO:0000256" key="3">
    <source>
        <dbReference type="ARBA" id="ARBA00022448"/>
    </source>
</evidence>
<comment type="caution">
    <text evidence="10">The sequence shown here is derived from an EMBL/GenBank/DDBJ whole genome shotgun (WGS) entry which is preliminary data.</text>
</comment>
<organism evidence="10 11">
    <name type="scientific">Holzapfeliella saturejae</name>
    <dbReference type="NCBI Taxonomy" id="3082953"/>
    <lineage>
        <taxon>Bacteria</taxon>
        <taxon>Bacillati</taxon>
        <taxon>Bacillota</taxon>
        <taxon>Bacilli</taxon>
        <taxon>Lactobacillales</taxon>
        <taxon>Lactobacillaceae</taxon>
        <taxon>Holzapfeliella</taxon>
    </lineage>
</organism>
<feature type="transmembrane region" description="Helical" evidence="9">
    <location>
        <begin position="87"/>
        <end position="112"/>
    </location>
</feature>
<feature type="transmembrane region" description="Helical" evidence="9">
    <location>
        <begin position="236"/>
        <end position="259"/>
    </location>
</feature>
<feature type="transmembrane region" description="Helical" evidence="9">
    <location>
        <begin position="46"/>
        <end position="66"/>
    </location>
</feature>
<keyword evidence="4" id="KW-1003">Cell membrane</keyword>
<keyword evidence="7 9" id="KW-0472">Membrane</keyword>
<evidence type="ECO:0000256" key="8">
    <source>
        <dbReference type="SAM" id="MobiDB-lite"/>
    </source>
</evidence>
<dbReference type="Pfam" id="PF01594">
    <property type="entry name" value="AI-2E_transport"/>
    <property type="match status" value="1"/>
</dbReference>
<evidence type="ECO:0000256" key="6">
    <source>
        <dbReference type="ARBA" id="ARBA00022989"/>
    </source>
</evidence>
<dbReference type="RefSeq" id="WP_339969125.1">
    <property type="nucleotide sequence ID" value="NZ_JAWMWG010000001.1"/>
</dbReference>
<protein>
    <submittedName>
        <fullName evidence="10">AI-2E family transporter</fullName>
    </submittedName>
</protein>
<evidence type="ECO:0000256" key="7">
    <source>
        <dbReference type="ARBA" id="ARBA00023136"/>
    </source>
</evidence>
<feature type="transmembrane region" description="Helical" evidence="9">
    <location>
        <begin position="179"/>
        <end position="201"/>
    </location>
</feature>
<evidence type="ECO:0000256" key="5">
    <source>
        <dbReference type="ARBA" id="ARBA00022692"/>
    </source>
</evidence>
<dbReference type="PANTHER" id="PTHR21716:SF53">
    <property type="entry name" value="PERMEASE PERM-RELATED"/>
    <property type="match status" value="1"/>
</dbReference>
<feature type="compositionally biased region" description="Basic and acidic residues" evidence="8">
    <location>
        <begin position="383"/>
        <end position="401"/>
    </location>
</feature>
<feature type="transmembrane region" description="Helical" evidence="9">
    <location>
        <begin position="338"/>
        <end position="363"/>
    </location>
</feature>
<keyword evidence="6 9" id="KW-1133">Transmembrane helix</keyword>
<evidence type="ECO:0000256" key="1">
    <source>
        <dbReference type="ARBA" id="ARBA00004651"/>
    </source>
</evidence>
<name>A0ABU8SFN3_9LACO</name>
<dbReference type="InterPro" id="IPR002549">
    <property type="entry name" value="AI-2E-like"/>
</dbReference>
<comment type="similarity">
    <text evidence="2">Belongs to the autoinducer-2 exporter (AI-2E) (TC 2.A.86) family.</text>
</comment>
<evidence type="ECO:0000313" key="11">
    <source>
        <dbReference type="Proteomes" id="UP001377804"/>
    </source>
</evidence>